<reference evidence="13" key="1">
    <citation type="submission" date="2021-06" db="EMBL/GenBank/DDBJ databases">
        <authorList>
            <consortium name="Wellcome Sanger Institute Data Sharing"/>
        </authorList>
    </citation>
    <scope>NUCLEOTIDE SEQUENCE [LARGE SCALE GENOMIC DNA]</scope>
</reference>
<feature type="transmembrane region" description="Helical" evidence="11">
    <location>
        <begin position="196"/>
        <end position="218"/>
    </location>
</feature>
<feature type="transmembrane region" description="Helical" evidence="11">
    <location>
        <begin position="374"/>
        <end position="395"/>
    </location>
</feature>
<dbReference type="GO" id="GO:0006811">
    <property type="term" value="P:monoatomic ion transport"/>
    <property type="evidence" value="ECO:0007669"/>
    <property type="project" value="UniProtKB-KW"/>
</dbReference>
<evidence type="ECO:0000256" key="2">
    <source>
        <dbReference type="ARBA" id="ARBA00009203"/>
    </source>
</evidence>
<reference evidence="13" key="3">
    <citation type="submission" date="2025-09" db="UniProtKB">
        <authorList>
            <consortium name="Ensembl"/>
        </authorList>
    </citation>
    <scope>IDENTIFICATION</scope>
</reference>
<name>A0A8C4S7S6_ERPCA</name>
<keyword evidence="3" id="KW-0813">Transport</keyword>
<dbReference type="GeneTree" id="ENSGT00940000154155"/>
<sequence length="554" mass="62029">MRDYDEATAFLGDWGRFQRLMFIFLSASTIPNGFSGMSVVFLADTPEHECIVPWNANISLAWRNVSIPLESMNDGAMRRSQCTRYNLSALRDFTDRQFLPGVDVNVSTIARERCLDGWEYSRQRYISTIVSEWDLVCENNWKGPLTASLFYFGVLTGSFISGQLADRFGRKPVLFGTMAVQTAFSLIQVFSPNWELFCILFFIVGMGQISNYVTAFVLGTEILSPSARIIYSTLGVCLFFAIGYMILPGLAFFLRSWRMLLLALSMPGLLYIPLWWFVPESPRWLLSQGRREDAESILIKAAKKNGICPPTPIFESTEFQDGLHEDTHFHSILDLIRTSNIRSITLVFLYIWMAVSIGYHGLSLNTSNLHGDPYLNAFISAAVEFPAYLAAWFLLKLLPRRMSMCLTLSLGGALLISMLLIPEDLTAVSISLAMLGKFGITAAFSIVYIFTAELYPTVVRNMAVGACSTSSRVGSIIAPYFVYLGIFNRILPYMVMGSLTILAGVIILLLPESFGKSLPETINHMEIMKGFKRRKSCDIRRGGRSPTVLASTLL</sequence>
<feature type="transmembrane region" description="Helical" evidence="11">
    <location>
        <begin position="230"/>
        <end position="253"/>
    </location>
</feature>
<keyword evidence="8" id="KW-0406">Ion transport</keyword>
<organism evidence="13 14">
    <name type="scientific">Erpetoichthys calabaricus</name>
    <name type="common">Rope fish</name>
    <name type="synonym">Calamoichthys calabaricus</name>
    <dbReference type="NCBI Taxonomy" id="27687"/>
    <lineage>
        <taxon>Eukaryota</taxon>
        <taxon>Metazoa</taxon>
        <taxon>Chordata</taxon>
        <taxon>Craniata</taxon>
        <taxon>Vertebrata</taxon>
        <taxon>Euteleostomi</taxon>
        <taxon>Actinopterygii</taxon>
        <taxon>Polypteriformes</taxon>
        <taxon>Polypteridae</taxon>
        <taxon>Erpetoichthys</taxon>
    </lineage>
</organism>
<dbReference type="InterPro" id="IPR004749">
    <property type="entry name" value="Orgcat_transp/SVOP"/>
</dbReference>
<dbReference type="InterPro" id="IPR005828">
    <property type="entry name" value="MFS_sugar_transport-like"/>
</dbReference>
<evidence type="ECO:0000256" key="9">
    <source>
        <dbReference type="ARBA" id="ARBA00023136"/>
    </source>
</evidence>
<dbReference type="PROSITE" id="PS00216">
    <property type="entry name" value="SUGAR_TRANSPORT_1"/>
    <property type="match status" value="1"/>
</dbReference>
<keyword evidence="5" id="KW-0547">Nucleotide-binding</keyword>
<evidence type="ECO:0000256" key="11">
    <source>
        <dbReference type="SAM" id="Phobius"/>
    </source>
</evidence>
<dbReference type="Gene3D" id="1.20.1250.20">
    <property type="entry name" value="MFS general substrate transporter like domains"/>
    <property type="match status" value="1"/>
</dbReference>
<evidence type="ECO:0000256" key="3">
    <source>
        <dbReference type="ARBA" id="ARBA00022448"/>
    </source>
</evidence>
<evidence type="ECO:0000256" key="8">
    <source>
        <dbReference type="ARBA" id="ARBA00023065"/>
    </source>
</evidence>
<feature type="transmembrane region" description="Helical" evidence="11">
    <location>
        <begin position="20"/>
        <end position="43"/>
    </location>
</feature>
<protein>
    <submittedName>
        <fullName evidence="13">Solute carrier family 22 member 4</fullName>
    </submittedName>
</protein>
<evidence type="ECO:0000259" key="12">
    <source>
        <dbReference type="PROSITE" id="PS50850"/>
    </source>
</evidence>
<feature type="transmembrane region" description="Helical" evidence="11">
    <location>
        <begin position="344"/>
        <end position="362"/>
    </location>
</feature>
<keyword evidence="7 11" id="KW-1133">Transmembrane helix</keyword>
<dbReference type="PANTHER" id="PTHR24064">
    <property type="entry name" value="SOLUTE CARRIER FAMILY 22 MEMBER"/>
    <property type="match status" value="1"/>
</dbReference>
<dbReference type="GO" id="GO:0016020">
    <property type="term" value="C:membrane"/>
    <property type="evidence" value="ECO:0007669"/>
    <property type="project" value="InterPro"/>
</dbReference>
<comment type="subcellular location">
    <subcellularLocation>
        <location evidence="1">Endomembrane system</location>
        <topology evidence="1">Multi-pass membrane protein</topology>
    </subcellularLocation>
</comment>
<dbReference type="SUPFAM" id="SSF103473">
    <property type="entry name" value="MFS general substrate transporter"/>
    <property type="match status" value="1"/>
</dbReference>
<evidence type="ECO:0000256" key="5">
    <source>
        <dbReference type="ARBA" id="ARBA00022741"/>
    </source>
</evidence>
<feature type="transmembrane region" description="Helical" evidence="11">
    <location>
        <begin position="172"/>
        <end position="190"/>
    </location>
</feature>
<dbReference type="FunFam" id="1.20.1250.20:FF:000070">
    <property type="entry name" value="Solute carrier family 22 member 5"/>
    <property type="match status" value="1"/>
</dbReference>
<dbReference type="InterPro" id="IPR020846">
    <property type="entry name" value="MFS_dom"/>
</dbReference>
<comment type="similarity">
    <text evidence="2">Belongs to the major facilitator (TC 2.A.1) superfamily. Organic cation transporter (TC 2.A.1.19) family.</text>
</comment>
<dbReference type="GO" id="GO:0012505">
    <property type="term" value="C:endomembrane system"/>
    <property type="evidence" value="ECO:0007669"/>
    <property type="project" value="UniProtKB-SubCell"/>
</dbReference>
<dbReference type="NCBIfam" id="TIGR00898">
    <property type="entry name" value="2A0119"/>
    <property type="match status" value="1"/>
</dbReference>
<dbReference type="AlphaFoldDB" id="A0A8C4S7S6"/>
<keyword evidence="14" id="KW-1185">Reference proteome</keyword>
<dbReference type="InterPro" id="IPR005829">
    <property type="entry name" value="Sugar_transporter_CS"/>
</dbReference>
<keyword evidence="9 11" id="KW-0472">Membrane</keyword>
<feature type="transmembrane region" description="Helical" evidence="11">
    <location>
        <begin position="462"/>
        <end position="484"/>
    </location>
</feature>
<feature type="transmembrane region" description="Helical" evidence="11">
    <location>
        <begin position="490"/>
        <end position="510"/>
    </location>
</feature>
<dbReference type="Ensembl" id="ENSECRT00000012924.1">
    <property type="protein sequence ID" value="ENSECRP00000012707.1"/>
    <property type="gene ID" value="ENSECRG00000008484.1"/>
</dbReference>
<evidence type="ECO:0000256" key="4">
    <source>
        <dbReference type="ARBA" id="ARBA00022692"/>
    </source>
</evidence>
<feature type="transmembrane region" description="Helical" evidence="11">
    <location>
        <begin position="427"/>
        <end position="450"/>
    </location>
</feature>
<keyword evidence="4 11" id="KW-0812">Transmembrane</keyword>
<evidence type="ECO:0000256" key="7">
    <source>
        <dbReference type="ARBA" id="ARBA00022989"/>
    </source>
</evidence>
<feature type="transmembrane region" description="Helical" evidence="11">
    <location>
        <begin position="148"/>
        <end position="165"/>
    </location>
</feature>
<proteinExistence type="inferred from homology"/>
<evidence type="ECO:0000313" key="13">
    <source>
        <dbReference type="Ensembl" id="ENSECRP00000012707.1"/>
    </source>
</evidence>
<evidence type="ECO:0000313" key="14">
    <source>
        <dbReference type="Proteomes" id="UP000694620"/>
    </source>
</evidence>
<accession>A0A8C4S7S6</accession>
<dbReference type="Proteomes" id="UP000694620">
    <property type="component" value="Chromosome 11"/>
</dbReference>
<feature type="domain" description="Major facilitator superfamily (MFS) profile" evidence="12">
    <location>
        <begin position="89"/>
        <end position="515"/>
    </location>
</feature>
<gene>
    <name evidence="13" type="primary">SLC22A5</name>
    <name evidence="13" type="synonym">SLC22A4</name>
</gene>
<dbReference type="Pfam" id="PF00083">
    <property type="entry name" value="Sugar_tr"/>
    <property type="match status" value="1"/>
</dbReference>
<dbReference type="GO" id="GO:0015651">
    <property type="term" value="F:quaternary ammonium group transmembrane transporter activity"/>
    <property type="evidence" value="ECO:0007669"/>
    <property type="project" value="UniProtKB-ARBA"/>
</dbReference>
<dbReference type="PROSITE" id="PS50850">
    <property type="entry name" value="MFS"/>
    <property type="match status" value="1"/>
</dbReference>
<keyword evidence="6" id="KW-0067">ATP-binding</keyword>
<keyword evidence="10" id="KW-0325">Glycoprotein</keyword>
<evidence type="ECO:0000256" key="6">
    <source>
        <dbReference type="ARBA" id="ARBA00022840"/>
    </source>
</evidence>
<evidence type="ECO:0000256" key="10">
    <source>
        <dbReference type="ARBA" id="ARBA00023180"/>
    </source>
</evidence>
<evidence type="ECO:0000256" key="1">
    <source>
        <dbReference type="ARBA" id="ARBA00004127"/>
    </source>
</evidence>
<feature type="transmembrane region" description="Helical" evidence="11">
    <location>
        <begin position="259"/>
        <end position="278"/>
    </location>
</feature>
<reference evidence="13" key="2">
    <citation type="submission" date="2025-08" db="UniProtKB">
        <authorList>
            <consortium name="Ensembl"/>
        </authorList>
    </citation>
    <scope>IDENTIFICATION</scope>
</reference>
<feature type="transmembrane region" description="Helical" evidence="11">
    <location>
        <begin position="402"/>
        <end position="421"/>
    </location>
</feature>
<dbReference type="InterPro" id="IPR036259">
    <property type="entry name" value="MFS_trans_sf"/>
</dbReference>
<dbReference type="GO" id="GO:0005524">
    <property type="term" value="F:ATP binding"/>
    <property type="evidence" value="ECO:0007669"/>
    <property type="project" value="UniProtKB-KW"/>
</dbReference>